<evidence type="ECO:0000313" key="2">
    <source>
        <dbReference type="EMBL" id="ANZ66543.1"/>
    </source>
</evidence>
<evidence type="ECO:0000256" key="1">
    <source>
        <dbReference type="SAM" id="Phobius"/>
    </source>
</evidence>
<feature type="transmembrane region" description="Helical" evidence="1">
    <location>
        <begin position="90"/>
        <end position="107"/>
    </location>
</feature>
<accession>A0A1B2IWX4</accession>
<sequence length="119" mass="13989">MRPEYKDKKWEIPGLDLSLLALIWPVSVFWSAFRLSGLEESAEENGLRPEYKGKKWEIPGLDLSLLALIWPVSVFWSAFRLDKLEDSKNLILIFNLHTVYYLVMQFPESVYYSVVPMYL</sequence>
<keyword evidence="3" id="KW-1185">Reference proteome</keyword>
<protein>
    <submittedName>
        <fullName evidence="2">Uncharacterized protein</fullName>
    </submittedName>
</protein>
<feature type="transmembrane region" description="Helical" evidence="1">
    <location>
        <begin position="58"/>
        <end position="78"/>
    </location>
</feature>
<keyword evidence="1" id="KW-0472">Membrane</keyword>
<dbReference type="EMBL" id="CP014924">
    <property type="protein sequence ID" value="ANZ66543.1"/>
    <property type="molecule type" value="Genomic_DNA"/>
</dbReference>
<proteinExistence type="predicted"/>
<dbReference type="KEGG" id="lpd:AYR62_13975"/>
<keyword evidence="1" id="KW-1133">Transmembrane helix</keyword>
<reference evidence="2 3" key="1">
    <citation type="submission" date="2016-03" db="EMBL/GenBank/DDBJ databases">
        <title>Pediococcus and Lactobacillus from brewery environment - whole genome sequencing and assembly.</title>
        <authorList>
            <person name="Behr J."/>
            <person name="Geissler A.J."/>
            <person name="Vogel R.F."/>
        </authorList>
    </citation>
    <scope>NUCLEOTIDE SEQUENCE [LARGE SCALE GENOMIC DNA]</scope>
    <source>
        <strain evidence="2 3">TMW 1.1995</strain>
    </source>
</reference>
<dbReference type="AlphaFoldDB" id="A0A1B2IWX4"/>
<gene>
    <name evidence="2" type="ORF">AYR63_04950</name>
</gene>
<keyword evidence="1" id="KW-0812">Transmembrane</keyword>
<evidence type="ECO:0000313" key="3">
    <source>
        <dbReference type="Proteomes" id="UP000093267"/>
    </source>
</evidence>
<organism evidence="2 3">
    <name type="scientific">Secundilactobacillus paracollinoides</name>
    <dbReference type="NCBI Taxonomy" id="240427"/>
    <lineage>
        <taxon>Bacteria</taxon>
        <taxon>Bacillati</taxon>
        <taxon>Bacillota</taxon>
        <taxon>Bacilli</taxon>
        <taxon>Lactobacillales</taxon>
        <taxon>Lactobacillaceae</taxon>
        <taxon>Secundilactobacillus</taxon>
    </lineage>
</organism>
<name>A0A1B2IWX4_9LACO</name>
<dbReference type="Proteomes" id="UP000093267">
    <property type="component" value="Chromosome"/>
</dbReference>